<evidence type="ECO:0000313" key="3">
    <source>
        <dbReference type="EMBL" id="EHU01939.1"/>
    </source>
</evidence>
<keyword evidence="5" id="KW-1185">Reference proteome</keyword>
<evidence type="ECO:0000313" key="4">
    <source>
        <dbReference type="Proteomes" id="UP000005050"/>
    </source>
</evidence>
<reference evidence="2 5" key="3">
    <citation type="submission" date="2016-10" db="EMBL/GenBank/DDBJ databases">
        <title>Complete Genome Assembly of Pantoea stewartii subsp. stewartii DC283, a Corn Pathogen.</title>
        <authorList>
            <person name="Duong D.A."/>
            <person name="Stevens A.M."/>
            <person name="Jensen R.V."/>
        </authorList>
    </citation>
    <scope>NUCLEOTIDE SEQUENCE [LARGE SCALE GENOMIC DNA]</scope>
    <source>
        <strain evidence="2 5">DC283</strain>
    </source>
</reference>
<evidence type="ECO:0000259" key="1">
    <source>
        <dbReference type="Pfam" id="PF10145"/>
    </source>
</evidence>
<dbReference type="STRING" id="660596.DSJ_20065"/>
<dbReference type="Proteomes" id="UP000192380">
    <property type="component" value="Chromosome"/>
</dbReference>
<reference evidence="3 4" key="1">
    <citation type="journal article" date="2012" name="Mol. Microbiol.">
        <title>The genetic and structural basis of two distinct terminal side branch residues in stewartan and amylovoran exopolysaccharides and their potential role in host adaptation.</title>
        <authorList>
            <person name="Wang X."/>
            <person name="Yang F."/>
            <person name="von Bodman S.B."/>
        </authorList>
    </citation>
    <scope>NUCLEOTIDE SEQUENCE [LARGE SCALE GENOMIC DNA]</scope>
    <source>
        <strain evidence="3 4">DC283</strain>
    </source>
</reference>
<dbReference type="Proteomes" id="UP000005050">
    <property type="component" value="Unassembled WGS sequence"/>
</dbReference>
<evidence type="ECO:0000313" key="5">
    <source>
        <dbReference type="Proteomes" id="UP000192380"/>
    </source>
</evidence>
<dbReference type="AlphaFoldDB" id="H3R9S6"/>
<dbReference type="Pfam" id="PF10145">
    <property type="entry name" value="PhageMin_Tail"/>
    <property type="match status" value="1"/>
</dbReference>
<name>H3R9S6_PANSE</name>
<accession>H3R9S6</accession>
<dbReference type="EMBL" id="CP017581">
    <property type="protein sequence ID" value="ARF51388.1"/>
    <property type="molecule type" value="Genomic_DNA"/>
</dbReference>
<sequence>MVEYGGGDREDALAAGEVMGRSKMGRDDVYSALPEVMKVSTATGADARDVATLMTSTYNFGFKDEQARAALDAATTASQHGKADVALLSREAPRGLENAKSAGFGGEKGFADVLALYEVAASVAGTADEGATNTNDLISELSSVNLANSANRVKINGKRLNYKSMALKDAQRGHNTLYTLEHMVQAVDRNDPEMKALRRKLIAVTDPNARRNIQSAIDERHGQNTGLFLHNQQSKNAFLGYERNPGQFEAISGDIQKQFSLKPGERSTDIDYAVMQDTAKYKDQQAKTQKEKASDAAVKPVSDVIGDFELGAAKLAEEFPRLATAAEGAAIALGMLAAGGFAKGGYDLLTGGKGGLLKKLLRKGAGEAGEVGQVAEDVAEAAGGKSGWLGRGAKVVGRYAGKLPGSLKWLGDKLGPVGDAVMAGEVFYSEYLERGKDKVKANGGKVPSYMPQPVGGLDVLDELRGWVKSLESPSSKSDKAKTSANPPVIVYVTLDGHELTSIVETRIGQNARRHGA</sequence>
<feature type="domain" description="Phage tail tape measure protein" evidence="1">
    <location>
        <begin position="9"/>
        <end position="164"/>
    </location>
</feature>
<evidence type="ECO:0000313" key="2">
    <source>
        <dbReference type="EMBL" id="ARF51388.1"/>
    </source>
</evidence>
<proteinExistence type="predicted"/>
<dbReference type="InterPro" id="IPR010090">
    <property type="entry name" value="Phage_tape_meas"/>
</dbReference>
<organism evidence="3 4">
    <name type="scientific">Pantoea stewartii subsp. stewartii DC283</name>
    <dbReference type="NCBI Taxonomy" id="660596"/>
    <lineage>
        <taxon>Bacteria</taxon>
        <taxon>Pseudomonadati</taxon>
        <taxon>Pseudomonadota</taxon>
        <taxon>Gammaproteobacteria</taxon>
        <taxon>Enterobacterales</taxon>
        <taxon>Erwiniaceae</taxon>
        <taxon>Pantoea</taxon>
    </lineage>
</organism>
<reference evidence="3" key="2">
    <citation type="submission" date="2012-01" db="EMBL/GenBank/DDBJ databases">
        <authorList>
            <person name="Biehl B.S."/>
            <person name="Ding Y."/>
            <person name="Dugan-Rocha S.P."/>
            <person name="Gibbs R.A."/>
            <person name="Glasner J.D."/>
            <person name="Kovar C."/>
            <person name="Muzny D.M."/>
            <person name="Neeno-Eckwall E.C."/>
            <person name="Perna N.T."/>
            <person name="Qin X."/>
            <person name="von Bodman S.B."/>
            <person name="Weinstock G.M."/>
        </authorList>
    </citation>
    <scope>NUCLEOTIDE SEQUENCE</scope>
    <source>
        <strain evidence="3">DC283</strain>
    </source>
</reference>
<dbReference type="OrthoDB" id="8019720at2"/>
<protein>
    <submittedName>
        <fullName evidence="3">TP901 family phage tail tape measure protein</fullName>
    </submittedName>
</protein>
<dbReference type="PATRIC" id="fig|660596.6.peg.645"/>
<gene>
    <name evidence="3" type="ORF">CKS_0408</name>
    <name evidence="2" type="ORF">DSJ_20065</name>
</gene>
<dbReference type="RefSeq" id="WP_006118119.1">
    <property type="nucleotide sequence ID" value="NZ_AHIE01000002.1"/>
</dbReference>
<dbReference type="EMBL" id="AHIE01000002">
    <property type="protein sequence ID" value="EHU01939.1"/>
    <property type="molecule type" value="Genomic_DNA"/>
</dbReference>
<dbReference type="KEGG" id="pstw:DSJ_20065"/>